<evidence type="ECO:0000259" key="12">
    <source>
        <dbReference type="PROSITE" id="PS51163"/>
    </source>
</evidence>
<evidence type="ECO:0000256" key="11">
    <source>
        <dbReference type="ARBA" id="ARBA00048366"/>
    </source>
</evidence>
<accession>A0A284VRE9</accession>
<dbReference type="Gene3D" id="3.90.870.10">
    <property type="entry name" value="DHBP synthase"/>
    <property type="match status" value="1"/>
</dbReference>
<dbReference type="PANTHER" id="PTHR17490:SF16">
    <property type="entry name" value="THREONYLCARBAMOYL-AMP SYNTHASE"/>
    <property type="match status" value="1"/>
</dbReference>
<evidence type="ECO:0000256" key="8">
    <source>
        <dbReference type="ARBA" id="ARBA00022741"/>
    </source>
</evidence>
<comment type="similarity">
    <text evidence="2">Belongs to the SUA5 family.</text>
</comment>
<evidence type="ECO:0000256" key="10">
    <source>
        <dbReference type="ARBA" id="ARBA00029774"/>
    </source>
</evidence>
<name>A0A284VRE9_9EURY</name>
<evidence type="ECO:0000256" key="5">
    <source>
        <dbReference type="ARBA" id="ARBA00022679"/>
    </source>
</evidence>
<proteinExistence type="inferred from homology"/>
<dbReference type="RefSeq" id="WP_096206422.1">
    <property type="nucleotide sequence ID" value="NZ_FZMP01000196.1"/>
</dbReference>
<evidence type="ECO:0000256" key="6">
    <source>
        <dbReference type="ARBA" id="ARBA00022694"/>
    </source>
</evidence>
<dbReference type="OrthoDB" id="39992at2157"/>
<dbReference type="PANTHER" id="PTHR17490">
    <property type="entry name" value="SUA5"/>
    <property type="match status" value="1"/>
</dbReference>
<dbReference type="Pfam" id="PF01300">
    <property type="entry name" value="Sua5_yciO_yrdC"/>
    <property type="match status" value="1"/>
</dbReference>
<keyword evidence="6" id="KW-0819">tRNA processing</keyword>
<keyword evidence="4" id="KW-0963">Cytoplasm</keyword>
<protein>
    <recommendedName>
        <fullName evidence="10">L-threonylcarbamoyladenylate synthase</fullName>
        <ecNumber evidence="3">2.7.7.87</ecNumber>
    </recommendedName>
    <alternativeName>
        <fullName evidence="10">L-threonylcarbamoyladenylate synthase</fullName>
    </alternativeName>
</protein>
<dbReference type="Proteomes" id="UP000218615">
    <property type="component" value="Unassembled WGS sequence"/>
</dbReference>
<evidence type="ECO:0000313" key="14">
    <source>
        <dbReference type="Proteomes" id="UP000218615"/>
    </source>
</evidence>
<keyword evidence="8" id="KW-0547">Nucleotide-binding</keyword>
<evidence type="ECO:0000313" key="13">
    <source>
        <dbReference type="EMBL" id="SNQ61779.1"/>
    </source>
</evidence>
<evidence type="ECO:0000256" key="9">
    <source>
        <dbReference type="ARBA" id="ARBA00022840"/>
    </source>
</evidence>
<dbReference type="EMBL" id="FZMP01000196">
    <property type="protein sequence ID" value="SNQ61779.1"/>
    <property type="molecule type" value="Genomic_DNA"/>
</dbReference>
<dbReference type="GO" id="GO:0006450">
    <property type="term" value="P:regulation of translational fidelity"/>
    <property type="evidence" value="ECO:0007669"/>
    <property type="project" value="TreeGrafter"/>
</dbReference>
<dbReference type="PROSITE" id="PS51163">
    <property type="entry name" value="YRDC"/>
    <property type="match status" value="1"/>
</dbReference>
<feature type="domain" description="YrdC-like" evidence="12">
    <location>
        <begin position="10"/>
        <end position="188"/>
    </location>
</feature>
<evidence type="ECO:0000256" key="1">
    <source>
        <dbReference type="ARBA" id="ARBA00004496"/>
    </source>
</evidence>
<dbReference type="SUPFAM" id="SSF55821">
    <property type="entry name" value="YrdC/RibB"/>
    <property type="match status" value="1"/>
</dbReference>
<dbReference type="GO" id="GO:0005737">
    <property type="term" value="C:cytoplasm"/>
    <property type="evidence" value="ECO:0007669"/>
    <property type="project" value="UniProtKB-SubCell"/>
</dbReference>
<dbReference type="GO" id="GO:0005524">
    <property type="term" value="F:ATP binding"/>
    <property type="evidence" value="ECO:0007669"/>
    <property type="project" value="UniProtKB-KW"/>
</dbReference>
<evidence type="ECO:0000256" key="2">
    <source>
        <dbReference type="ARBA" id="ARBA00007663"/>
    </source>
</evidence>
<dbReference type="GO" id="GO:0061710">
    <property type="term" value="F:L-threonylcarbamoyladenylate synthase"/>
    <property type="evidence" value="ECO:0007669"/>
    <property type="project" value="UniProtKB-EC"/>
</dbReference>
<dbReference type="GO" id="GO:0000049">
    <property type="term" value="F:tRNA binding"/>
    <property type="evidence" value="ECO:0007669"/>
    <property type="project" value="TreeGrafter"/>
</dbReference>
<reference evidence="14" key="1">
    <citation type="submission" date="2017-06" db="EMBL/GenBank/DDBJ databases">
        <authorList>
            <person name="Cremers G."/>
        </authorList>
    </citation>
    <scope>NUCLEOTIDE SEQUENCE [LARGE SCALE GENOMIC DNA]</scope>
</reference>
<keyword evidence="14" id="KW-1185">Reference proteome</keyword>
<evidence type="ECO:0000256" key="3">
    <source>
        <dbReference type="ARBA" id="ARBA00012584"/>
    </source>
</evidence>
<comment type="catalytic activity">
    <reaction evidence="11">
        <text>L-threonine + hydrogencarbonate + ATP = L-threonylcarbamoyladenylate + diphosphate + H2O</text>
        <dbReference type="Rhea" id="RHEA:36407"/>
        <dbReference type="ChEBI" id="CHEBI:15377"/>
        <dbReference type="ChEBI" id="CHEBI:17544"/>
        <dbReference type="ChEBI" id="CHEBI:30616"/>
        <dbReference type="ChEBI" id="CHEBI:33019"/>
        <dbReference type="ChEBI" id="CHEBI:57926"/>
        <dbReference type="ChEBI" id="CHEBI:73682"/>
        <dbReference type="EC" id="2.7.7.87"/>
    </reaction>
</comment>
<dbReference type="InterPro" id="IPR006070">
    <property type="entry name" value="Sua5-like_dom"/>
</dbReference>
<dbReference type="GO" id="GO:0008033">
    <property type="term" value="P:tRNA processing"/>
    <property type="evidence" value="ECO:0007669"/>
    <property type="project" value="UniProtKB-KW"/>
</dbReference>
<dbReference type="NCBIfam" id="TIGR00057">
    <property type="entry name" value="L-threonylcarbamoyladenylate synthase"/>
    <property type="match status" value="1"/>
</dbReference>
<keyword evidence="7" id="KW-0548">Nucleotidyltransferase</keyword>
<evidence type="ECO:0000256" key="7">
    <source>
        <dbReference type="ARBA" id="ARBA00022695"/>
    </source>
</evidence>
<dbReference type="InterPro" id="IPR050156">
    <property type="entry name" value="TC-AMP_synthase_SUA5"/>
</dbReference>
<sequence length="208" mass="22612">MRRSENDNTGRDIKKAADIIKKGGIVIYPTETVYGIAANIFSEEALRRVFEVKNRFPDKPVSVAVSSFKMMDELVYIGENERSFIEKFLPGPVTVILKKKKTVPDILTPGTDLVGIRYPAHKLATGFIELAGVPVTSTSANISGEAPPARVEEIKVSADYIIDGGDCRGEPSTVVDLVNLKIVRKGAKYGEVLAALSQIFDMNGVAVK</sequence>
<dbReference type="EC" id="2.7.7.87" evidence="3"/>
<keyword evidence="5" id="KW-0808">Transferase</keyword>
<gene>
    <name evidence="13" type="ORF">MNV_50038</name>
</gene>
<dbReference type="AlphaFoldDB" id="A0A284VRE9"/>
<dbReference type="InterPro" id="IPR017945">
    <property type="entry name" value="DHBP_synth_RibB-like_a/b_dom"/>
</dbReference>
<dbReference type="GO" id="GO:0003725">
    <property type="term" value="F:double-stranded RNA binding"/>
    <property type="evidence" value="ECO:0007669"/>
    <property type="project" value="InterPro"/>
</dbReference>
<comment type="subcellular location">
    <subcellularLocation>
        <location evidence="1">Cytoplasm</location>
    </subcellularLocation>
</comment>
<evidence type="ECO:0000256" key="4">
    <source>
        <dbReference type="ARBA" id="ARBA00022490"/>
    </source>
</evidence>
<organism evidence="13 14">
    <name type="scientific">Candidatus Methanoperedens nitratireducens</name>
    <dbReference type="NCBI Taxonomy" id="1392998"/>
    <lineage>
        <taxon>Archaea</taxon>
        <taxon>Methanobacteriati</taxon>
        <taxon>Methanobacteriota</taxon>
        <taxon>Stenosarchaea group</taxon>
        <taxon>Methanomicrobia</taxon>
        <taxon>Methanosarcinales</taxon>
        <taxon>ANME-2 cluster</taxon>
        <taxon>Candidatus Methanoperedentaceae</taxon>
        <taxon>Candidatus Methanoperedens</taxon>
    </lineage>
</organism>
<keyword evidence="9" id="KW-0067">ATP-binding</keyword>